<dbReference type="AlphaFoldDB" id="M7THD6"/>
<keyword evidence="2" id="KW-0378">Hydrolase</keyword>
<name>M7THD6_EUTLA</name>
<sequence length="193" mass="21130">MAKPPGDESNLTNKARKTHRIQRMKDLEPGIERVKVYLDAYTESQKDPEKHDWTSGILPHLSIHSHSSAPPHPQITFLFTVQPEHTNGLGNLHGGCTATVFDLCTSLPLGLVARPGFWLWLGVSRTLNVTYLRPIPAGSVVRVECELQQVGRKMCTVRGVMRMAEGDGKGGPGPALAVCEHGKVNTDPPVEKL</sequence>
<gene>
    <name evidence="4" type="ORF">UCREL1_3612</name>
</gene>
<dbReference type="OMA" id="THRIQRM"/>
<dbReference type="InterPro" id="IPR006683">
    <property type="entry name" value="Thioestr_dom"/>
</dbReference>
<feature type="domain" description="Thioesterase" evidence="3">
    <location>
        <begin position="90"/>
        <end position="162"/>
    </location>
</feature>
<dbReference type="KEGG" id="ela:UCREL1_3612"/>
<evidence type="ECO:0000313" key="4">
    <source>
        <dbReference type="EMBL" id="EMR69366.1"/>
    </source>
</evidence>
<dbReference type="PANTHER" id="PTHR21660">
    <property type="entry name" value="THIOESTERASE SUPERFAMILY MEMBER-RELATED"/>
    <property type="match status" value="1"/>
</dbReference>
<evidence type="ECO:0000256" key="1">
    <source>
        <dbReference type="ARBA" id="ARBA00008324"/>
    </source>
</evidence>
<dbReference type="HOGENOM" id="CLU_089876_1_1_1"/>
<protein>
    <submittedName>
        <fullName evidence="4">Putative thioesterase superfamily protein</fullName>
    </submittedName>
</protein>
<dbReference type="GO" id="GO:0047617">
    <property type="term" value="F:fatty acyl-CoA hydrolase activity"/>
    <property type="evidence" value="ECO:0007669"/>
    <property type="project" value="InterPro"/>
</dbReference>
<evidence type="ECO:0000256" key="2">
    <source>
        <dbReference type="ARBA" id="ARBA00022801"/>
    </source>
</evidence>
<dbReference type="Gene3D" id="3.10.129.10">
    <property type="entry name" value="Hotdog Thioesterase"/>
    <property type="match status" value="1"/>
</dbReference>
<comment type="similarity">
    <text evidence="1">Belongs to the thioesterase PaaI family.</text>
</comment>
<keyword evidence="5" id="KW-1185">Reference proteome</keyword>
<dbReference type="CDD" id="cd03443">
    <property type="entry name" value="PaaI_thioesterase"/>
    <property type="match status" value="1"/>
</dbReference>
<organism evidence="4 5">
    <name type="scientific">Eutypa lata (strain UCR-EL1)</name>
    <name type="common">Grapevine dieback disease fungus</name>
    <name type="synonym">Eutypa armeniacae</name>
    <dbReference type="NCBI Taxonomy" id="1287681"/>
    <lineage>
        <taxon>Eukaryota</taxon>
        <taxon>Fungi</taxon>
        <taxon>Dikarya</taxon>
        <taxon>Ascomycota</taxon>
        <taxon>Pezizomycotina</taxon>
        <taxon>Sordariomycetes</taxon>
        <taxon>Xylariomycetidae</taxon>
        <taxon>Xylariales</taxon>
        <taxon>Diatrypaceae</taxon>
        <taxon>Eutypa</taxon>
    </lineage>
</organism>
<dbReference type="InterPro" id="IPR029069">
    <property type="entry name" value="HotDog_dom_sf"/>
</dbReference>
<accession>M7THD6</accession>
<evidence type="ECO:0000259" key="3">
    <source>
        <dbReference type="Pfam" id="PF03061"/>
    </source>
</evidence>
<dbReference type="InterPro" id="IPR039298">
    <property type="entry name" value="ACOT13"/>
</dbReference>
<dbReference type="STRING" id="1287681.M7THD6"/>
<proteinExistence type="inferred from homology"/>
<dbReference type="SUPFAM" id="SSF54637">
    <property type="entry name" value="Thioesterase/thiol ester dehydrase-isomerase"/>
    <property type="match status" value="1"/>
</dbReference>
<evidence type="ECO:0000313" key="5">
    <source>
        <dbReference type="Proteomes" id="UP000012174"/>
    </source>
</evidence>
<dbReference type="Pfam" id="PF03061">
    <property type="entry name" value="4HBT"/>
    <property type="match status" value="1"/>
</dbReference>
<dbReference type="OrthoDB" id="2831072at2759"/>
<dbReference type="EMBL" id="KB706095">
    <property type="protein sequence ID" value="EMR69366.1"/>
    <property type="molecule type" value="Genomic_DNA"/>
</dbReference>
<dbReference type="eggNOG" id="KOG3328">
    <property type="taxonomic scope" value="Eukaryota"/>
</dbReference>
<reference evidence="5" key="1">
    <citation type="journal article" date="2013" name="Genome Announc.">
        <title>Draft genome sequence of the grapevine dieback fungus Eutypa lata UCR-EL1.</title>
        <authorList>
            <person name="Blanco-Ulate B."/>
            <person name="Rolshausen P.E."/>
            <person name="Cantu D."/>
        </authorList>
    </citation>
    <scope>NUCLEOTIDE SEQUENCE [LARGE SCALE GENOMIC DNA]</scope>
    <source>
        <strain evidence="5">UCR-EL1</strain>
    </source>
</reference>
<dbReference type="Proteomes" id="UP000012174">
    <property type="component" value="Unassembled WGS sequence"/>
</dbReference>
<dbReference type="PANTHER" id="PTHR21660:SF1">
    <property type="entry name" value="ACYL-COENZYME A THIOESTERASE 13"/>
    <property type="match status" value="1"/>
</dbReference>